<reference evidence="5" key="1">
    <citation type="journal article" date="2020" name="mSystems">
        <title>Genome- and Community-Level Interaction Insights into Carbon Utilization and Element Cycling Functions of Hydrothermarchaeota in Hydrothermal Sediment.</title>
        <authorList>
            <person name="Zhou Z."/>
            <person name="Liu Y."/>
            <person name="Xu W."/>
            <person name="Pan J."/>
            <person name="Luo Z.H."/>
            <person name="Li M."/>
        </authorList>
    </citation>
    <scope>NUCLEOTIDE SEQUENCE [LARGE SCALE GENOMIC DNA]</scope>
    <source>
        <strain evidence="5">SpSt-125</strain>
    </source>
</reference>
<dbReference type="SMART" id="SM00534">
    <property type="entry name" value="MUTSac"/>
    <property type="match status" value="1"/>
</dbReference>
<dbReference type="InterPro" id="IPR045076">
    <property type="entry name" value="MutS"/>
</dbReference>
<evidence type="ECO:0000256" key="2">
    <source>
        <dbReference type="ARBA" id="ARBA00022840"/>
    </source>
</evidence>
<dbReference type="SUPFAM" id="SSF52540">
    <property type="entry name" value="P-loop containing nucleoside triphosphate hydrolases"/>
    <property type="match status" value="1"/>
</dbReference>
<evidence type="ECO:0000256" key="3">
    <source>
        <dbReference type="ARBA" id="ARBA00023125"/>
    </source>
</evidence>
<dbReference type="GO" id="GO:0006298">
    <property type="term" value="P:mismatch repair"/>
    <property type="evidence" value="ECO:0007669"/>
    <property type="project" value="InterPro"/>
</dbReference>
<dbReference type="EMBL" id="DSEU01000059">
    <property type="protein sequence ID" value="HEM67622.1"/>
    <property type="molecule type" value="Genomic_DNA"/>
</dbReference>
<dbReference type="Gene3D" id="3.40.50.300">
    <property type="entry name" value="P-loop containing nucleotide triphosphate hydrolases"/>
    <property type="match status" value="1"/>
</dbReference>
<dbReference type="PANTHER" id="PTHR11361">
    <property type="entry name" value="DNA MISMATCH REPAIR PROTEIN MUTS FAMILY MEMBER"/>
    <property type="match status" value="1"/>
</dbReference>
<organism evidence="5">
    <name type="scientific">Ignisphaera aggregans</name>
    <dbReference type="NCBI Taxonomy" id="334771"/>
    <lineage>
        <taxon>Archaea</taxon>
        <taxon>Thermoproteota</taxon>
        <taxon>Thermoprotei</taxon>
        <taxon>Desulfurococcales</taxon>
        <taxon>Desulfurococcaceae</taxon>
        <taxon>Ignisphaera</taxon>
    </lineage>
</organism>
<name>A0A7J2U5Z2_9CREN</name>
<dbReference type="Pfam" id="PF00488">
    <property type="entry name" value="MutS_V"/>
    <property type="match status" value="1"/>
</dbReference>
<feature type="domain" description="DNA mismatch repair proteins mutS family" evidence="4">
    <location>
        <begin position="314"/>
        <end position="491"/>
    </location>
</feature>
<comment type="caution">
    <text evidence="5">The sequence shown here is derived from an EMBL/GenBank/DDBJ whole genome shotgun (WGS) entry which is preliminary data.</text>
</comment>
<keyword evidence="2" id="KW-0067">ATP-binding</keyword>
<dbReference type="GO" id="GO:0030983">
    <property type="term" value="F:mismatched DNA binding"/>
    <property type="evidence" value="ECO:0007669"/>
    <property type="project" value="InterPro"/>
</dbReference>
<dbReference type="AlphaFoldDB" id="A0A7J2U5Z2"/>
<dbReference type="GO" id="GO:0005829">
    <property type="term" value="C:cytosol"/>
    <property type="evidence" value="ECO:0007669"/>
    <property type="project" value="TreeGrafter"/>
</dbReference>
<evidence type="ECO:0000313" key="5">
    <source>
        <dbReference type="EMBL" id="HEM67622.1"/>
    </source>
</evidence>
<dbReference type="GO" id="GO:0140664">
    <property type="term" value="F:ATP-dependent DNA damage sensor activity"/>
    <property type="evidence" value="ECO:0007669"/>
    <property type="project" value="InterPro"/>
</dbReference>
<dbReference type="InterPro" id="IPR027417">
    <property type="entry name" value="P-loop_NTPase"/>
</dbReference>
<evidence type="ECO:0000259" key="4">
    <source>
        <dbReference type="SMART" id="SM00534"/>
    </source>
</evidence>
<sequence length="498" mass="56195">MIHFDLLKIGNSPKITTAEDVRADLELDKIIGIASNKDRLVAETWLEVLLLRDSSEDIMRYRQEAVKDALVNREAVQKMYLLAREAIEKARREVFIPRLDDPTLVVYETSKGIEILVDAVEKLLTILTSAKFSSKAFSELVSSLTENIDSEFISSARNIAKILAYGEGIDFSVNIGNYNCLKNPVLLVPKERNSLISKILSIGKEYTFSIDPRDEAGLQVLADIKRWVLSQIATTMLNAYNRLRNFFEDLAKQLSFYIGVINMNDFFEKIGLPKTYPEVNPRKLSFENLYCLSLAISTLSKPTPNTLDSDVDGSFAILITGANRGGKTTFLKAIGQALLLTRAGLFVPAESFIIPTPGAIYTHFLREEERRMSYGKFEDEIRRFRSIVDSLKRGDYILMDESFSSTNPVEASIVAENIVSALVDSGINVAYITFLHDFIYRFTNRYSKKTVLLVPERLKDGTRTFRLVRGFIQPGYAMELWRKISATLSYSTSPSPTV</sequence>
<proteinExistence type="predicted"/>
<keyword evidence="1" id="KW-0547">Nucleotide-binding</keyword>
<dbReference type="InterPro" id="IPR000432">
    <property type="entry name" value="DNA_mismatch_repair_MutS_C"/>
</dbReference>
<dbReference type="GO" id="GO:0005524">
    <property type="term" value="F:ATP binding"/>
    <property type="evidence" value="ECO:0007669"/>
    <property type="project" value="UniProtKB-KW"/>
</dbReference>
<gene>
    <name evidence="5" type="ORF">ENO26_08710</name>
</gene>
<protein>
    <recommendedName>
        <fullName evidence="4">DNA mismatch repair proteins mutS family domain-containing protein</fullName>
    </recommendedName>
</protein>
<dbReference type="PANTHER" id="PTHR11361:SF34">
    <property type="entry name" value="DNA MISMATCH REPAIR PROTEIN MSH1, MITOCHONDRIAL"/>
    <property type="match status" value="1"/>
</dbReference>
<accession>A0A7J2U5Z2</accession>
<keyword evidence="3" id="KW-0238">DNA-binding</keyword>
<evidence type="ECO:0000256" key="1">
    <source>
        <dbReference type="ARBA" id="ARBA00022741"/>
    </source>
</evidence>